<feature type="compositionally biased region" description="Basic residues" evidence="1">
    <location>
        <begin position="1"/>
        <end position="10"/>
    </location>
</feature>
<proteinExistence type="predicted"/>
<reference evidence="4" key="1">
    <citation type="journal article" date="2015" name="J. Biotechnol.">
        <title>The structure of the Cyberlindnera jadinii genome and its relation to Candida utilis analyzed by the occurrence of single nucleotide polymorphisms.</title>
        <authorList>
            <person name="Rupp O."/>
            <person name="Brinkrolf K."/>
            <person name="Buerth C."/>
            <person name="Kunigo M."/>
            <person name="Schneider J."/>
            <person name="Jaenicke S."/>
            <person name="Goesmann A."/>
            <person name="Puehler A."/>
            <person name="Jaeger K.-E."/>
            <person name="Ernst J.F."/>
        </authorList>
    </citation>
    <scope>NUCLEOTIDE SEQUENCE [LARGE SCALE GENOMIC DNA]</scope>
    <source>
        <strain evidence="4">ATCC 18201 / CBS 1600 / BCRC 20928 / JCM 3617 / NBRC 0987 / NRRL Y-1542</strain>
    </source>
</reference>
<evidence type="ECO:0000259" key="2">
    <source>
        <dbReference type="PROSITE" id="PS51397"/>
    </source>
</evidence>
<dbReference type="Pfam" id="PF08325">
    <property type="entry name" value="WLM"/>
    <property type="match status" value="1"/>
</dbReference>
<gene>
    <name evidence="3" type="ORF">BN1211_1644</name>
</gene>
<name>A0A0H5C1V4_CYBJN</name>
<organism evidence="3 4">
    <name type="scientific">Cyberlindnera jadinii (strain ATCC 18201 / CBS 1600 / BCRC 20928 / JCM 3617 / NBRC 0987 / NRRL Y-1542)</name>
    <name type="common">Torula yeast</name>
    <name type="synonym">Candida utilis</name>
    <dbReference type="NCBI Taxonomy" id="983966"/>
    <lineage>
        <taxon>Eukaryota</taxon>
        <taxon>Fungi</taxon>
        <taxon>Dikarya</taxon>
        <taxon>Ascomycota</taxon>
        <taxon>Saccharomycotina</taxon>
        <taxon>Saccharomycetes</taxon>
        <taxon>Phaffomycetales</taxon>
        <taxon>Phaffomycetaceae</taxon>
        <taxon>Cyberlindnera</taxon>
    </lineage>
</organism>
<dbReference type="InterPro" id="IPR013536">
    <property type="entry name" value="WLM_dom"/>
</dbReference>
<evidence type="ECO:0000256" key="1">
    <source>
        <dbReference type="SAM" id="MobiDB-lite"/>
    </source>
</evidence>
<accession>A0A0H5C1V4</accession>
<evidence type="ECO:0000313" key="4">
    <source>
        <dbReference type="Proteomes" id="UP000038830"/>
    </source>
</evidence>
<sequence>MRPRVGRGRGKATSSKSARSRVSGRSLSGARGETHRALNRKTPNVTIPKSTNQKISNIAALKRRPLQQEALNILYEVANTVGPLMEHFRLSVGFLCEMFPTNPNLLGLNVNYGHKISLRLRPAYDERSFLPTEEIVETMIHELAHNSHGAHDVKFYERMDQLREKMFELRMKNVKFGGTGDQLGGRTGLNVHEARLKKLEPRIKGGVNRLGGVAKKGVPIEELIRQAAIKRYEDSKWCHETDPESFPKDEDLDIIEVREGHFINSPGKHTDSVIELSASSDEDLAGGTEQTNSEKTIGQLDVIDLTGD</sequence>
<feature type="domain" description="WLM" evidence="2">
    <location>
        <begin position="46"/>
        <end position="233"/>
    </location>
</feature>
<dbReference type="InterPro" id="IPR053000">
    <property type="entry name" value="WSS1-like_metalloprotease"/>
</dbReference>
<dbReference type="Proteomes" id="UP000038830">
    <property type="component" value="Unassembled WGS sequence"/>
</dbReference>
<dbReference type="GO" id="GO:0005634">
    <property type="term" value="C:nucleus"/>
    <property type="evidence" value="ECO:0007669"/>
    <property type="project" value="TreeGrafter"/>
</dbReference>
<dbReference type="PANTHER" id="PTHR46622">
    <property type="entry name" value="DNA-DEPENDENT METALLOPROTEASE WSS1"/>
    <property type="match status" value="1"/>
</dbReference>
<dbReference type="PANTHER" id="PTHR46622:SF1">
    <property type="entry name" value="DNA-DEPENDENT METALLOPROTEASE WSS1"/>
    <property type="match status" value="1"/>
</dbReference>
<protein>
    <recommendedName>
        <fullName evidence="2">WLM domain-containing protein</fullName>
    </recommendedName>
</protein>
<dbReference type="EMBL" id="CDQK01000002">
    <property type="protein sequence ID" value="CEP21522.1"/>
    <property type="molecule type" value="Genomic_DNA"/>
</dbReference>
<dbReference type="AlphaFoldDB" id="A0A0H5C1V4"/>
<dbReference type="GO" id="GO:0006281">
    <property type="term" value="P:DNA repair"/>
    <property type="evidence" value="ECO:0007669"/>
    <property type="project" value="TreeGrafter"/>
</dbReference>
<dbReference type="PROSITE" id="PS51397">
    <property type="entry name" value="WLM"/>
    <property type="match status" value="1"/>
</dbReference>
<feature type="region of interest" description="Disordered" evidence="1">
    <location>
        <begin position="1"/>
        <end position="49"/>
    </location>
</feature>
<evidence type="ECO:0000313" key="3">
    <source>
        <dbReference type="EMBL" id="CEP21522.1"/>
    </source>
</evidence>
<dbReference type="GO" id="GO:0008237">
    <property type="term" value="F:metallopeptidase activity"/>
    <property type="evidence" value="ECO:0007669"/>
    <property type="project" value="TreeGrafter"/>
</dbReference>